<evidence type="ECO:0000313" key="3">
    <source>
        <dbReference type="EMBL" id="GAJ14892.1"/>
    </source>
</evidence>
<dbReference type="InterPro" id="IPR023214">
    <property type="entry name" value="HAD_sf"/>
</dbReference>
<evidence type="ECO:0008006" key="4">
    <source>
        <dbReference type="Google" id="ProtNLM"/>
    </source>
</evidence>
<reference evidence="3" key="1">
    <citation type="journal article" date="2014" name="Front. Microbiol.">
        <title>High frequency of phylogenetically diverse reductive dehalogenase-homologous genes in deep subseafloor sedimentary metagenomes.</title>
        <authorList>
            <person name="Kawai M."/>
            <person name="Futagami T."/>
            <person name="Toyoda A."/>
            <person name="Takaki Y."/>
            <person name="Nishi S."/>
            <person name="Hori S."/>
            <person name="Arai W."/>
            <person name="Tsubouchi T."/>
            <person name="Morono Y."/>
            <person name="Uchiyama I."/>
            <person name="Ito T."/>
            <person name="Fujiyama A."/>
            <person name="Inagaki F."/>
            <person name="Takami H."/>
        </authorList>
    </citation>
    <scope>NUCLEOTIDE SEQUENCE</scope>
    <source>
        <strain evidence="3">Expedition CK06-06</strain>
    </source>
</reference>
<organism evidence="3">
    <name type="scientific">marine sediment metagenome</name>
    <dbReference type="NCBI Taxonomy" id="412755"/>
    <lineage>
        <taxon>unclassified sequences</taxon>
        <taxon>metagenomes</taxon>
        <taxon>ecological metagenomes</taxon>
    </lineage>
</organism>
<keyword evidence="2" id="KW-0460">Magnesium</keyword>
<evidence type="ECO:0000256" key="1">
    <source>
        <dbReference type="ARBA" id="ARBA00022801"/>
    </source>
</evidence>
<dbReference type="InterPro" id="IPR036412">
    <property type="entry name" value="HAD-like_sf"/>
</dbReference>
<dbReference type="PANTHER" id="PTHR46470">
    <property type="entry name" value="N-ACYLNEURAMINATE-9-PHOSPHATASE"/>
    <property type="match status" value="1"/>
</dbReference>
<dbReference type="Gene3D" id="3.40.50.1000">
    <property type="entry name" value="HAD superfamily/HAD-like"/>
    <property type="match status" value="1"/>
</dbReference>
<gene>
    <name evidence="3" type="ORF">S12H4_48030</name>
</gene>
<accession>X1VCD6</accession>
<keyword evidence="1" id="KW-0378">Hydrolase</keyword>
<dbReference type="AlphaFoldDB" id="X1VCD6"/>
<dbReference type="GO" id="GO:0016787">
    <property type="term" value="F:hydrolase activity"/>
    <property type="evidence" value="ECO:0007669"/>
    <property type="project" value="UniProtKB-KW"/>
</dbReference>
<dbReference type="SUPFAM" id="SSF56784">
    <property type="entry name" value="HAD-like"/>
    <property type="match status" value="1"/>
</dbReference>
<feature type="non-terminal residue" evidence="3">
    <location>
        <position position="1"/>
    </location>
</feature>
<protein>
    <recommendedName>
        <fullName evidence="4">HAD family hydrolase</fullName>
    </recommendedName>
</protein>
<dbReference type="InterPro" id="IPR051400">
    <property type="entry name" value="HAD-like_hydrolase"/>
</dbReference>
<evidence type="ECO:0000256" key="2">
    <source>
        <dbReference type="ARBA" id="ARBA00022842"/>
    </source>
</evidence>
<name>X1VCD6_9ZZZZ</name>
<sequence>SEECMYVGNSYDDDILGAKKAGMQTCWFNPGGAPSVQKDYRADHVIRELTEILEFAH</sequence>
<proteinExistence type="predicted"/>
<comment type="caution">
    <text evidence="3">The sequence shown here is derived from an EMBL/GenBank/DDBJ whole genome shotgun (WGS) entry which is preliminary data.</text>
</comment>
<dbReference type="Pfam" id="PF13242">
    <property type="entry name" value="Hydrolase_like"/>
    <property type="match status" value="1"/>
</dbReference>
<dbReference type="EMBL" id="BARW01029970">
    <property type="protein sequence ID" value="GAJ14892.1"/>
    <property type="molecule type" value="Genomic_DNA"/>
</dbReference>